<dbReference type="AlphaFoldDB" id="A0A5J5AUZ4"/>
<keyword evidence="10" id="KW-1185">Reference proteome</keyword>
<evidence type="ECO:0000256" key="3">
    <source>
        <dbReference type="ARBA" id="ARBA00022525"/>
    </source>
</evidence>
<comment type="subcellular location">
    <subcellularLocation>
        <location evidence="1">Secreted</location>
    </subcellularLocation>
</comment>
<dbReference type="Proteomes" id="UP000325577">
    <property type="component" value="Linkage Group LG19"/>
</dbReference>
<dbReference type="EMBL" id="CM018042">
    <property type="protein sequence ID" value="KAA8532841.1"/>
    <property type="molecule type" value="Genomic_DNA"/>
</dbReference>
<dbReference type="GO" id="GO:0016788">
    <property type="term" value="F:hydrolase activity, acting on ester bonds"/>
    <property type="evidence" value="ECO:0007669"/>
    <property type="project" value="InterPro"/>
</dbReference>
<keyword evidence="6" id="KW-0442">Lipid degradation</keyword>
<keyword evidence="3" id="KW-0964">Secreted</keyword>
<gene>
    <name evidence="9" type="ORF">F0562_033042</name>
</gene>
<sequence>MATNALTLCLLLLLLFSFSLSSVEAQTEKTATALYVFGDSTVDAGNNIHLETPAQANHLPYGIDFNNTPTGRFTNGKTTADFLAIFLGLPLVPPYLGLSEDERIYLTTGINYASGGCGILPETGKFIAKDCLTFDKQIDFLKVLSKMIYPTSFRTQRSFYSTYQRQFFSSLLGEMIMLSITFLLERVHGAVFRLKTFQISSSMNSPSALRYEYMIRRLYELGARKFLVNNIGPMGCLPHISRGGECNETVNQMILPFSDNLSRMLEELQSTSLCEAQFSNPNNFRFLAEVKENQEENGIINTKDPCWPQNSTTLSENRDQYFFFDGVHTTQASNYLFSVDCFNGTLCSPQNVEGLMRA</sequence>
<proteinExistence type="inferred from homology"/>
<dbReference type="OrthoDB" id="1608148at2759"/>
<evidence type="ECO:0000256" key="1">
    <source>
        <dbReference type="ARBA" id="ARBA00004613"/>
    </source>
</evidence>
<evidence type="ECO:0000256" key="4">
    <source>
        <dbReference type="ARBA" id="ARBA00022729"/>
    </source>
</evidence>
<dbReference type="InterPro" id="IPR036514">
    <property type="entry name" value="SGNH_hydro_sf"/>
</dbReference>
<evidence type="ECO:0000313" key="9">
    <source>
        <dbReference type="EMBL" id="KAA8532841.1"/>
    </source>
</evidence>
<feature type="signal peptide" evidence="8">
    <location>
        <begin position="1"/>
        <end position="25"/>
    </location>
</feature>
<dbReference type="PANTHER" id="PTHR45650:SF14">
    <property type="entry name" value="GDSL ESTERASE_LIPASE 7-LIKE"/>
    <property type="match status" value="1"/>
</dbReference>
<dbReference type="GO" id="GO:0005576">
    <property type="term" value="C:extracellular region"/>
    <property type="evidence" value="ECO:0007669"/>
    <property type="project" value="UniProtKB-SubCell"/>
</dbReference>
<evidence type="ECO:0000256" key="5">
    <source>
        <dbReference type="ARBA" id="ARBA00022801"/>
    </source>
</evidence>
<feature type="chain" id="PRO_5023868223" description="GDSL esterase/lipase" evidence="8">
    <location>
        <begin position="26"/>
        <end position="358"/>
    </location>
</feature>
<comment type="similarity">
    <text evidence="2">Belongs to the 'GDSL' lipolytic enzyme family.</text>
</comment>
<evidence type="ECO:0000256" key="8">
    <source>
        <dbReference type="SAM" id="SignalP"/>
    </source>
</evidence>
<reference evidence="9 10" key="1">
    <citation type="submission" date="2019-09" db="EMBL/GenBank/DDBJ databases">
        <title>A chromosome-level genome assembly of the Chinese tupelo Nyssa sinensis.</title>
        <authorList>
            <person name="Yang X."/>
            <person name="Kang M."/>
            <person name="Yang Y."/>
            <person name="Xiong H."/>
            <person name="Wang M."/>
            <person name="Zhang Z."/>
            <person name="Wang Z."/>
            <person name="Wu H."/>
            <person name="Ma T."/>
            <person name="Liu J."/>
            <person name="Xi Z."/>
        </authorList>
    </citation>
    <scope>NUCLEOTIDE SEQUENCE [LARGE SCALE GENOMIC DNA]</scope>
    <source>
        <strain evidence="9">J267</strain>
        <tissue evidence="9">Leaf</tissue>
    </source>
</reference>
<evidence type="ECO:0000256" key="2">
    <source>
        <dbReference type="ARBA" id="ARBA00008668"/>
    </source>
</evidence>
<organism evidence="9 10">
    <name type="scientific">Nyssa sinensis</name>
    <dbReference type="NCBI Taxonomy" id="561372"/>
    <lineage>
        <taxon>Eukaryota</taxon>
        <taxon>Viridiplantae</taxon>
        <taxon>Streptophyta</taxon>
        <taxon>Embryophyta</taxon>
        <taxon>Tracheophyta</taxon>
        <taxon>Spermatophyta</taxon>
        <taxon>Magnoliopsida</taxon>
        <taxon>eudicotyledons</taxon>
        <taxon>Gunneridae</taxon>
        <taxon>Pentapetalae</taxon>
        <taxon>asterids</taxon>
        <taxon>Cornales</taxon>
        <taxon>Nyssaceae</taxon>
        <taxon>Nyssa</taxon>
    </lineage>
</organism>
<dbReference type="Gene3D" id="3.40.50.1110">
    <property type="entry name" value="SGNH hydrolase"/>
    <property type="match status" value="1"/>
</dbReference>
<evidence type="ECO:0000256" key="7">
    <source>
        <dbReference type="ARBA" id="ARBA00023098"/>
    </source>
</evidence>
<keyword evidence="4 8" id="KW-0732">Signal</keyword>
<dbReference type="InterPro" id="IPR051238">
    <property type="entry name" value="GDSL_esterase/lipase"/>
</dbReference>
<dbReference type="InterPro" id="IPR001087">
    <property type="entry name" value="GDSL"/>
</dbReference>
<evidence type="ECO:0008006" key="11">
    <source>
        <dbReference type="Google" id="ProtNLM"/>
    </source>
</evidence>
<dbReference type="GO" id="GO:0016042">
    <property type="term" value="P:lipid catabolic process"/>
    <property type="evidence" value="ECO:0007669"/>
    <property type="project" value="UniProtKB-KW"/>
</dbReference>
<protein>
    <recommendedName>
        <fullName evidence="11">GDSL esterase/lipase</fullName>
    </recommendedName>
</protein>
<accession>A0A5J5AUZ4</accession>
<name>A0A5J5AUZ4_9ASTE</name>
<keyword evidence="7" id="KW-0443">Lipid metabolism</keyword>
<evidence type="ECO:0000313" key="10">
    <source>
        <dbReference type="Proteomes" id="UP000325577"/>
    </source>
</evidence>
<dbReference type="Pfam" id="PF00657">
    <property type="entry name" value="Lipase_GDSL"/>
    <property type="match status" value="2"/>
</dbReference>
<dbReference type="PANTHER" id="PTHR45650">
    <property type="entry name" value="GDSL-LIKE LIPASE/ACYLHYDROLASE-RELATED"/>
    <property type="match status" value="1"/>
</dbReference>
<evidence type="ECO:0000256" key="6">
    <source>
        <dbReference type="ARBA" id="ARBA00022963"/>
    </source>
</evidence>
<keyword evidence="5" id="KW-0378">Hydrolase</keyword>